<evidence type="ECO:0000313" key="9">
    <source>
        <dbReference type="Proteomes" id="UP000284785"/>
    </source>
</evidence>
<dbReference type="KEGG" id="btho:Btheta7330_03402"/>
<dbReference type="EMBL" id="QSJP01000006">
    <property type="protein sequence ID" value="RHD88849.1"/>
    <property type="molecule type" value="Genomic_DNA"/>
</dbReference>
<dbReference type="EMBL" id="JAQNVG010000014">
    <property type="protein sequence ID" value="MDC2236093.1"/>
    <property type="molecule type" value="Genomic_DNA"/>
</dbReference>
<sequence length="278" mass="32028">MTQHFRYTTLVLLTTLSTVYASAQSLRKLMEMPPRIIESKWEQTPEGGTELNYYNGDLCSYYLFRENDRSYNLNPGKNTVFRIEKGSNASNSFKTSSRYMFFRGQFPKDFQISTPYALPVKTGEETQWQIAPQESAKTMIFQIQEGDTVYATRRGVACATVLPQQLLIYHPDHTFAAYLMMRQNFIQTGEEVMTGQPIGIAGVLGVSISYFFLDNNKFDANGFLGYPYSHFTPVFRTDKGDVKLEEKTAYKSATDDELIMLEMSKREKKKFQKQKYSK</sequence>
<reference evidence="5" key="6">
    <citation type="submission" date="2022-10" db="EMBL/GenBank/DDBJ databases">
        <title>Human gut microbiome strain richness.</title>
        <authorList>
            <person name="Chen-Liaw A."/>
        </authorList>
    </citation>
    <scope>NUCLEOTIDE SEQUENCE</scope>
    <source>
        <strain evidence="5">1001283st1_A3_1001283B150304_161114</strain>
    </source>
</reference>
<dbReference type="Gene3D" id="2.70.70.10">
    <property type="entry name" value="Glucose Permease (Domain IIA)"/>
    <property type="match status" value="1"/>
</dbReference>
<accession>C6IJZ8</accession>
<evidence type="ECO:0000313" key="12">
    <source>
        <dbReference type="Proteomes" id="UP001156218"/>
    </source>
</evidence>
<proteinExistence type="predicted"/>
<reference evidence="1 8" key="1">
    <citation type="submission" date="2015-09" db="EMBL/GenBank/DDBJ databases">
        <authorList>
            <consortium name="Pathogen Informatics"/>
        </authorList>
    </citation>
    <scope>NUCLEOTIDE SEQUENCE [LARGE SCALE GENOMIC DNA]</scope>
    <source>
        <strain evidence="1 8">2789STDY5834945</strain>
    </source>
</reference>
<evidence type="ECO:0000313" key="4">
    <source>
        <dbReference type="EMBL" id="MCE9236081.1"/>
    </source>
</evidence>
<name>A0A0P0EWZ9_BACT4</name>
<dbReference type="EMBL" id="CZBI01000001">
    <property type="protein sequence ID" value="CUP48066.1"/>
    <property type="molecule type" value="Genomic_DNA"/>
</dbReference>
<dbReference type="Proteomes" id="UP001200544">
    <property type="component" value="Unassembled WGS sequence"/>
</dbReference>
<gene>
    <name evidence="6" type="ORF">DW780_08900</name>
    <name evidence="1" type="ORF">ERS852557_00730</name>
    <name evidence="3" type="ORF">GAN91_17535</name>
    <name evidence="2" type="ORF">GAO51_16000</name>
    <name evidence="4" type="ORF">K0H07_02765</name>
    <name evidence="7" type="ORF">KQP68_21115</name>
    <name evidence="5" type="ORF">PO127_10080</name>
</gene>
<dbReference type="EMBL" id="WCRY01000018">
    <property type="protein sequence ID" value="KAB4479460.1"/>
    <property type="molecule type" value="Genomic_DNA"/>
</dbReference>
<reference evidence="6 9" key="2">
    <citation type="submission" date="2018-08" db="EMBL/GenBank/DDBJ databases">
        <title>A genome reference for cultivated species of the human gut microbiota.</title>
        <authorList>
            <person name="Zou Y."/>
            <person name="Xue W."/>
            <person name="Luo G."/>
        </authorList>
    </citation>
    <scope>NUCLEOTIDE SEQUENCE [LARGE SCALE GENOMIC DNA]</scope>
    <source>
        <strain evidence="6 9">AM30-26</strain>
    </source>
</reference>
<dbReference type="Proteomes" id="UP000284785">
    <property type="component" value="Unassembled WGS sequence"/>
</dbReference>
<evidence type="ECO:0000313" key="1">
    <source>
        <dbReference type="EMBL" id="CUP48066.1"/>
    </source>
</evidence>
<reference evidence="4" key="5">
    <citation type="submission" date="2021-07" db="EMBL/GenBank/DDBJ databases">
        <title>Comparative genomics of Bacteroides fragilis group isolates reveals species-dependent resistance mechanisms and validates clinical tools for resistance prediction.</title>
        <authorList>
            <person name="Wallace M.J."/>
            <person name="Jean S."/>
            <person name="Wallace M.A."/>
            <person name="Carey-Ann B.D."/>
            <person name="Dantas G."/>
        </authorList>
    </citation>
    <scope>NUCLEOTIDE SEQUENCE</scope>
    <source>
        <strain evidence="4">BJH_160</strain>
    </source>
</reference>
<evidence type="ECO:0000313" key="7">
    <source>
        <dbReference type="EMBL" id="UYU66042.1"/>
    </source>
</evidence>
<dbReference type="RefSeq" id="WP_008764723.1">
    <property type="nucleotide sequence ID" value="NZ_BQNN01000001.1"/>
</dbReference>
<dbReference type="Proteomes" id="UP001217776">
    <property type="component" value="Unassembled WGS sequence"/>
</dbReference>
<dbReference type="Proteomes" id="UP000436858">
    <property type="component" value="Unassembled WGS sequence"/>
</dbReference>
<organism evidence="4 13">
    <name type="scientific">Bacteroides thetaiotaomicron</name>
    <dbReference type="NCBI Taxonomy" id="818"/>
    <lineage>
        <taxon>Bacteria</taxon>
        <taxon>Pseudomonadati</taxon>
        <taxon>Bacteroidota</taxon>
        <taxon>Bacteroidia</taxon>
        <taxon>Bacteroidales</taxon>
        <taxon>Bacteroidaceae</taxon>
        <taxon>Bacteroides</taxon>
    </lineage>
</organism>
<evidence type="ECO:0000313" key="10">
    <source>
        <dbReference type="Proteomes" id="UP000436858"/>
    </source>
</evidence>
<reference evidence="7 12" key="4">
    <citation type="submission" date="2021-06" db="EMBL/GenBank/DDBJ databases">
        <title>Interrogation of the integrated mobile genetic elements in gut-associated Bacteroides with a consensus prediction approach.</title>
        <authorList>
            <person name="Campbell D.E."/>
            <person name="Leigh J.R."/>
            <person name="Kim T."/>
            <person name="England W."/>
            <person name="Whitaker R.J."/>
            <person name="Degnan P.H."/>
        </authorList>
    </citation>
    <scope>NUCLEOTIDE SEQUENCE [LARGE SCALE GENOMIC DNA]</scope>
    <source>
        <strain evidence="7 12">WAL8669</strain>
    </source>
</reference>
<dbReference type="AlphaFoldDB" id="A0A0P0EWZ9"/>
<evidence type="ECO:0000313" key="11">
    <source>
        <dbReference type="Proteomes" id="UP000440614"/>
    </source>
</evidence>
<evidence type="ECO:0000313" key="6">
    <source>
        <dbReference type="EMBL" id="RHD88849.1"/>
    </source>
</evidence>
<dbReference type="EMBL" id="WCSY01000015">
    <property type="protein sequence ID" value="KAB4310350.1"/>
    <property type="molecule type" value="Genomic_DNA"/>
</dbReference>
<evidence type="ECO:0000313" key="13">
    <source>
        <dbReference type="Proteomes" id="UP001200544"/>
    </source>
</evidence>
<evidence type="ECO:0000313" key="3">
    <source>
        <dbReference type="EMBL" id="KAB4479460.1"/>
    </source>
</evidence>
<dbReference type="EMBL" id="JAHYQA010000001">
    <property type="protein sequence ID" value="MCE9236081.1"/>
    <property type="molecule type" value="Genomic_DNA"/>
</dbReference>
<protein>
    <submittedName>
        <fullName evidence="4">M23 family metallopeptidase</fullName>
    </submittedName>
    <submittedName>
        <fullName evidence="2">M23 family peptidase</fullName>
    </submittedName>
</protein>
<evidence type="ECO:0000313" key="5">
    <source>
        <dbReference type="EMBL" id="MDC2236093.1"/>
    </source>
</evidence>
<dbReference type="InterPro" id="IPR011055">
    <property type="entry name" value="Dup_hybrid_motif"/>
</dbReference>
<evidence type="ECO:0000313" key="8">
    <source>
        <dbReference type="Proteomes" id="UP000095541"/>
    </source>
</evidence>
<dbReference type="EMBL" id="CP083680">
    <property type="protein sequence ID" value="UYU66042.1"/>
    <property type="molecule type" value="Genomic_DNA"/>
</dbReference>
<dbReference type="PATRIC" id="fig|818.23.peg.3500"/>
<dbReference type="Proteomes" id="UP001156218">
    <property type="component" value="Chromosome"/>
</dbReference>
<accession>A0A0P0EWZ9</accession>
<dbReference type="Proteomes" id="UP000440614">
    <property type="component" value="Unassembled WGS sequence"/>
</dbReference>
<reference evidence="10 11" key="3">
    <citation type="journal article" date="2019" name="Nat. Med.">
        <title>A library of human gut bacterial isolates paired with longitudinal multiomics data enables mechanistic microbiome research.</title>
        <authorList>
            <person name="Poyet M."/>
            <person name="Groussin M."/>
            <person name="Gibbons S.M."/>
            <person name="Avila-Pacheco J."/>
            <person name="Jiang X."/>
            <person name="Kearney S.M."/>
            <person name="Perrotta A.R."/>
            <person name="Berdy B."/>
            <person name="Zhao S."/>
            <person name="Lieberman T.D."/>
            <person name="Swanson P.K."/>
            <person name="Smith M."/>
            <person name="Roesemann S."/>
            <person name="Alexander J.E."/>
            <person name="Rich S.A."/>
            <person name="Livny J."/>
            <person name="Vlamakis H."/>
            <person name="Clish C."/>
            <person name="Bullock K."/>
            <person name="Deik A."/>
            <person name="Scott J."/>
            <person name="Pierce K.A."/>
            <person name="Xavier R.J."/>
            <person name="Alm E.J."/>
        </authorList>
    </citation>
    <scope>NUCLEOTIDE SEQUENCE [LARGE SCALE GENOMIC DNA]</scope>
    <source>
        <strain evidence="3 10">BIOML-A162</strain>
        <strain evidence="2 11">BIOML-A188</strain>
    </source>
</reference>
<evidence type="ECO:0000313" key="2">
    <source>
        <dbReference type="EMBL" id="KAB4310350.1"/>
    </source>
</evidence>
<dbReference type="Proteomes" id="UP000095541">
    <property type="component" value="Unassembled WGS sequence"/>
</dbReference>